<dbReference type="Proteomes" id="UP000325902">
    <property type="component" value="Unassembled WGS sequence"/>
</dbReference>
<reference evidence="12 13" key="1">
    <citation type="journal article" date="2019" name="Sci. Rep.">
        <title>A multi-omics analysis of the grapevine pathogen Lasiodiplodia theobromae reveals that temperature affects the expression of virulence- and pathogenicity-related genes.</title>
        <authorList>
            <person name="Felix C."/>
            <person name="Meneses R."/>
            <person name="Goncalves M.F.M."/>
            <person name="Tilleman L."/>
            <person name="Duarte A.S."/>
            <person name="Jorrin-Novo J.V."/>
            <person name="Van de Peer Y."/>
            <person name="Deforce D."/>
            <person name="Van Nieuwerburgh F."/>
            <person name="Esteves A.C."/>
            <person name="Alves A."/>
        </authorList>
    </citation>
    <scope>NUCLEOTIDE SEQUENCE [LARGE SCALE GENOMIC DNA]</scope>
    <source>
        <strain evidence="12 13">LA-SOL3</strain>
    </source>
</reference>
<dbReference type="EC" id="5.6.2.3" evidence="9"/>
<dbReference type="Gene3D" id="3.40.50.300">
    <property type="entry name" value="P-loop containing nucleotide triphosphate hydrolases"/>
    <property type="match status" value="1"/>
</dbReference>
<evidence type="ECO:0000259" key="11">
    <source>
        <dbReference type="Pfam" id="PF21530"/>
    </source>
</evidence>
<dbReference type="PANTHER" id="PTHR47642:SF5">
    <property type="entry name" value="ATP-DEPENDENT DNA HELICASE"/>
    <property type="match status" value="1"/>
</dbReference>
<evidence type="ECO:0000256" key="5">
    <source>
        <dbReference type="ARBA" id="ARBA00022840"/>
    </source>
</evidence>
<dbReference type="InterPro" id="IPR049163">
    <property type="entry name" value="Pif1-like_2B_dom"/>
</dbReference>
<dbReference type="InterPro" id="IPR051055">
    <property type="entry name" value="PIF1_helicase"/>
</dbReference>
<dbReference type="Pfam" id="PF21530">
    <property type="entry name" value="Pif1_2B_dom"/>
    <property type="match status" value="1"/>
</dbReference>
<dbReference type="OrthoDB" id="432234at2759"/>
<evidence type="ECO:0000256" key="3">
    <source>
        <dbReference type="ARBA" id="ARBA00022801"/>
    </source>
</evidence>
<evidence type="ECO:0000256" key="8">
    <source>
        <dbReference type="ARBA" id="ARBA00023235"/>
    </source>
</evidence>
<evidence type="ECO:0000256" key="4">
    <source>
        <dbReference type="ARBA" id="ARBA00022806"/>
    </source>
</evidence>
<evidence type="ECO:0000313" key="12">
    <source>
        <dbReference type="EMBL" id="KAB2580872.1"/>
    </source>
</evidence>
<comment type="similarity">
    <text evidence="9">Belongs to the helicase family.</text>
</comment>
<protein>
    <recommendedName>
        <fullName evidence="9">ATP-dependent DNA helicase</fullName>
        <ecNumber evidence="9">5.6.2.3</ecNumber>
    </recommendedName>
</protein>
<dbReference type="CDD" id="cd18037">
    <property type="entry name" value="DEXSc_Pif1_like"/>
    <property type="match status" value="1"/>
</dbReference>
<keyword evidence="7 9" id="KW-0234">DNA repair</keyword>
<evidence type="ECO:0000256" key="7">
    <source>
        <dbReference type="ARBA" id="ARBA00023204"/>
    </source>
</evidence>
<accession>A0A5N5DV80</accession>
<evidence type="ECO:0000313" key="13">
    <source>
        <dbReference type="Proteomes" id="UP000325902"/>
    </source>
</evidence>
<dbReference type="CDD" id="cd18809">
    <property type="entry name" value="SF1_C_RecD"/>
    <property type="match status" value="1"/>
</dbReference>
<evidence type="ECO:0000256" key="9">
    <source>
        <dbReference type="RuleBase" id="RU363044"/>
    </source>
</evidence>
<dbReference type="GO" id="GO:0016887">
    <property type="term" value="F:ATP hydrolysis activity"/>
    <property type="evidence" value="ECO:0007669"/>
    <property type="project" value="RHEA"/>
</dbReference>
<comment type="caution">
    <text evidence="12">The sequence shown here is derived from an EMBL/GenBank/DDBJ whole genome shotgun (WGS) entry which is preliminary data.</text>
</comment>
<keyword evidence="5 9" id="KW-0067">ATP-binding</keyword>
<evidence type="ECO:0000256" key="1">
    <source>
        <dbReference type="ARBA" id="ARBA00022741"/>
    </source>
</evidence>
<dbReference type="GO" id="GO:0006281">
    <property type="term" value="P:DNA repair"/>
    <property type="evidence" value="ECO:0007669"/>
    <property type="project" value="UniProtKB-KW"/>
</dbReference>
<evidence type="ECO:0000256" key="2">
    <source>
        <dbReference type="ARBA" id="ARBA00022763"/>
    </source>
</evidence>
<keyword evidence="4 9" id="KW-0347">Helicase</keyword>
<dbReference type="AlphaFoldDB" id="A0A5N5DV80"/>
<dbReference type="PANTHER" id="PTHR47642">
    <property type="entry name" value="ATP-DEPENDENT DNA HELICASE"/>
    <property type="match status" value="1"/>
</dbReference>
<keyword evidence="6" id="KW-0238">DNA-binding</keyword>
<name>A0A5N5DV80_9PEZI</name>
<keyword evidence="13" id="KW-1185">Reference proteome</keyword>
<dbReference type="Pfam" id="PF05970">
    <property type="entry name" value="PIF1"/>
    <property type="match status" value="1"/>
</dbReference>
<feature type="domain" description="DNA helicase Pif1-like DEAD-box helicase" evidence="10">
    <location>
        <begin position="6"/>
        <end position="183"/>
    </location>
</feature>
<comment type="cofactor">
    <cofactor evidence="9">
        <name>Mg(2+)</name>
        <dbReference type="ChEBI" id="CHEBI:18420"/>
    </cofactor>
</comment>
<dbReference type="GO" id="GO:0000723">
    <property type="term" value="P:telomere maintenance"/>
    <property type="evidence" value="ECO:0007669"/>
    <property type="project" value="InterPro"/>
</dbReference>
<keyword evidence="3 9" id="KW-0378">Hydrolase</keyword>
<dbReference type="EMBL" id="VCHE01000002">
    <property type="protein sequence ID" value="KAB2580872.1"/>
    <property type="molecule type" value="Genomic_DNA"/>
</dbReference>
<keyword evidence="9" id="KW-0233">DNA recombination</keyword>
<organism evidence="12 13">
    <name type="scientific">Lasiodiplodia theobromae</name>
    <dbReference type="NCBI Taxonomy" id="45133"/>
    <lineage>
        <taxon>Eukaryota</taxon>
        <taxon>Fungi</taxon>
        <taxon>Dikarya</taxon>
        <taxon>Ascomycota</taxon>
        <taxon>Pezizomycotina</taxon>
        <taxon>Dothideomycetes</taxon>
        <taxon>Dothideomycetes incertae sedis</taxon>
        <taxon>Botryosphaeriales</taxon>
        <taxon>Botryosphaeriaceae</taxon>
        <taxon>Lasiodiplodia</taxon>
    </lineage>
</organism>
<evidence type="ECO:0000256" key="6">
    <source>
        <dbReference type="ARBA" id="ARBA00023125"/>
    </source>
</evidence>
<feature type="domain" description="DNA helicase Pif1-like 2B" evidence="11">
    <location>
        <begin position="255"/>
        <end position="294"/>
    </location>
</feature>
<gene>
    <name evidence="12" type="primary">pif1_0</name>
    <name evidence="12" type="ORF">DBV05_g506</name>
</gene>
<dbReference type="GO" id="GO:0006310">
    <property type="term" value="P:DNA recombination"/>
    <property type="evidence" value="ECO:0007669"/>
    <property type="project" value="UniProtKB-KW"/>
</dbReference>
<dbReference type="InterPro" id="IPR027417">
    <property type="entry name" value="P-loop_NTPase"/>
</dbReference>
<proteinExistence type="inferred from homology"/>
<sequence>MSKSPAGTGKSFLLRKIIEGLEVKYLENPRCVAVTASTGLAAYSIGGTTLHRFAGIGVGKAPTIKLIREIFKDRKFKLKRWEDTEVLIVDEISMIDSTLFDKLDIIARIVRRNNKPFGGIQLVLTGDFFQLPPVLEGPDDGSPRFCFEAESWKTAIEHTIGLTQIYRQKDPAFAGMLNEMREGLVTPSTINAFRRLRRPLKRVAIDDPEATELFPLRREADAANQKRMHRIKSPVHTYLAKHGGIITDPDTRKKLLSTCTAPEVLQLKQTAQVMLIKNVDKTLVNGTLGRVIGFASRETFFHSPWHSEVRDEYQEFDPSTTPSTIVDGAPENLAPLYPVVRFQLRSGRTRTLLCTPELWAVERWVPDPEEVNEWIVEELATRTQVPLILAWALSIHKSQGQTLDLVKVDLGRVFETGQAYVALSRATSMDGLQVLNFNPRKVTAHPKVKAFYESLSKPLVFDIACSPAPTRYLKTGKSVAVRRN</sequence>
<keyword evidence="2 9" id="KW-0227">DNA damage</keyword>
<dbReference type="GO" id="GO:0043139">
    <property type="term" value="F:5'-3' DNA helicase activity"/>
    <property type="evidence" value="ECO:0007669"/>
    <property type="project" value="UniProtKB-EC"/>
</dbReference>
<comment type="catalytic activity">
    <reaction evidence="9">
        <text>ATP + H2O = ADP + phosphate + H(+)</text>
        <dbReference type="Rhea" id="RHEA:13065"/>
        <dbReference type="ChEBI" id="CHEBI:15377"/>
        <dbReference type="ChEBI" id="CHEBI:15378"/>
        <dbReference type="ChEBI" id="CHEBI:30616"/>
        <dbReference type="ChEBI" id="CHEBI:43474"/>
        <dbReference type="ChEBI" id="CHEBI:456216"/>
        <dbReference type="EC" id="5.6.2.3"/>
    </reaction>
</comment>
<dbReference type="InterPro" id="IPR010285">
    <property type="entry name" value="DNA_helicase_pif1-like_DEAD"/>
</dbReference>
<dbReference type="GO" id="GO:0005524">
    <property type="term" value="F:ATP binding"/>
    <property type="evidence" value="ECO:0007669"/>
    <property type="project" value="UniProtKB-KW"/>
</dbReference>
<dbReference type="SUPFAM" id="SSF52540">
    <property type="entry name" value="P-loop containing nucleoside triphosphate hydrolases"/>
    <property type="match status" value="2"/>
</dbReference>
<keyword evidence="1 9" id="KW-0547">Nucleotide-binding</keyword>
<keyword evidence="8" id="KW-0413">Isomerase</keyword>
<evidence type="ECO:0000259" key="10">
    <source>
        <dbReference type="Pfam" id="PF05970"/>
    </source>
</evidence>